<dbReference type="InterPro" id="IPR052718">
    <property type="entry name" value="NmrA-type_oxidoreductase"/>
</dbReference>
<dbReference type="OrthoDB" id="419598at2759"/>
<evidence type="ECO:0000313" key="2">
    <source>
        <dbReference type="EMBL" id="OJT13276.1"/>
    </source>
</evidence>
<dbReference type="PANTHER" id="PTHR47129:SF1">
    <property type="entry name" value="NMRA-LIKE DOMAIN-CONTAINING PROTEIN"/>
    <property type="match status" value="1"/>
</dbReference>
<dbReference type="Gene3D" id="3.90.25.10">
    <property type="entry name" value="UDP-galactose 4-epimerase, domain 1"/>
    <property type="match status" value="1"/>
</dbReference>
<dbReference type="AlphaFoldDB" id="A0A1M2W0F5"/>
<dbReference type="SUPFAM" id="SSF51735">
    <property type="entry name" value="NAD(P)-binding Rossmann-fold domains"/>
    <property type="match status" value="1"/>
</dbReference>
<keyword evidence="3" id="KW-1185">Reference proteome</keyword>
<dbReference type="Proteomes" id="UP000184267">
    <property type="component" value="Unassembled WGS sequence"/>
</dbReference>
<evidence type="ECO:0000313" key="3">
    <source>
        <dbReference type="Proteomes" id="UP000184267"/>
    </source>
</evidence>
<proteinExistence type="predicted"/>
<dbReference type="OMA" id="VKYIFYG"/>
<dbReference type="EMBL" id="MNAD01000416">
    <property type="protein sequence ID" value="OJT13276.1"/>
    <property type="molecule type" value="Genomic_DNA"/>
</dbReference>
<dbReference type="PANTHER" id="PTHR47129">
    <property type="entry name" value="QUINONE OXIDOREDUCTASE 2"/>
    <property type="match status" value="1"/>
</dbReference>
<accession>A0A1M2W0F5</accession>
<evidence type="ECO:0000259" key="1">
    <source>
        <dbReference type="Pfam" id="PF05368"/>
    </source>
</evidence>
<gene>
    <name evidence="2" type="ORF">TRAPUB_10169</name>
</gene>
<dbReference type="Pfam" id="PF05368">
    <property type="entry name" value="NmrA"/>
    <property type="match status" value="1"/>
</dbReference>
<dbReference type="InterPro" id="IPR036291">
    <property type="entry name" value="NAD(P)-bd_dom_sf"/>
</dbReference>
<protein>
    <submittedName>
        <fullName evidence="2">Quinone oxidoreductase 2</fullName>
    </submittedName>
</protein>
<organism evidence="2 3">
    <name type="scientific">Trametes pubescens</name>
    <name type="common">White-rot fungus</name>
    <dbReference type="NCBI Taxonomy" id="154538"/>
    <lineage>
        <taxon>Eukaryota</taxon>
        <taxon>Fungi</taxon>
        <taxon>Dikarya</taxon>
        <taxon>Basidiomycota</taxon>
        <taxon>Agaricomycotina</taxon>
        <taxon>Agaricomycetes</taxon>
        <taxon>Polyporales</taxon>
        <taxon>Polyporaceae</taxon>
        <taxon>Trametes</taxon>
    </lineage>
</organism>
<comment type="caution">
    <text evidence="2">The sequence shown here is derived from an EMBL/GenBank/DDBJ whole genome shotgun (WGS) entry which is preliminary data.</text>
</comment>
<dbReference type="InterPro" id="IPR008030">
    <property type="entry name" value="NmrA-like"/>
</dbReference>
<reference evidence="2 3" key="1">
    <citation type="submission" date="2016-10" db="EMBL/GenBank/DDBJ databases">
        <title>Genome sequence of the basidiomycete white-rot fungus Trametes pubescens.</title>
        <authorList>
            <person name="Makela M.R."/>
            <person name="Granchi Z."/>
            <person name="Peng M."/>
            <person name="De Vries R.P."/>
            <person name="Grigoriev I."/>
            <person name="Riley R."/>
            <person name="Hilden K."/>
        </authorList>
    </citation>
    <scope>NUCLEOTIDE SEQUENCE [LARGE SCALE GENOMIC DNA]</scope>
    <source>
        <strain evidence="2 3">FBCC735</strain>
    </source>
</reference>
<dbReference type="CDD" id="cd05269">
    <property type="entry name" value="TMR_SDR_a"/>
    <property type="match status" value="1"/>
</dbReference>
<feature type="domain" description="NmrA-like" evidence="1">
    <location>
        <begin position="5"/>
        <end position="260"/>
    </location>
</feature>
<sequence length="307" mass="33452">MTKYVITGATGRLGSEVFKYLLKLVPASDIVVSLYNPSGATPLIKESGVEIRRGDYGDPASLDAAFAGADKLLIVSYPTITYELRVQRHKSAIDAAKHAGVAHVYYTSFALAGDSVAAVMRAHIDTERYLKESGLTYTVLREGIYSESYPLYVGFFDPAEGKEEIVVPYSDGPIAWVTREDLGEGTAKIMVQGGFENEIRLLCGSGAFTLSEIAEKISYSPLLGRSVRLVVVSEDEYVKANVGRPGMLGEEEFLRGWATTYKALGRGEAGVVDPLLQEVLGRELTPFDDILKMTLSVKGSLLEQYVK</sequence>
<dbReference type="STRING" id="154538.A0A1M2W0F5"/>
<name>A0A1M2W0F5_TRAPU</name>
<dbReference type="Gene3D" id="3.40.50.720">
    <property type="entry name" value="NAD(P)-binding Rossmann-like Domain"/>
    <property type="match status" value="1"/>
</dbReference>